<feature type="domain" description="Reverse transcriptase/retrotransposon-derived protein RNase H-like" evidence="6">
    <location>
        <begin position="203"/>
        <end position="292"/>
    </location>
</feature>
<keyword evidence="2" id="KW-0548">Nucleotidyltransferase</keyword>
<keyword evidence="1" id="KW-0808">Transferase</keyword>
<dbReference type="GO" id="GO:0016779">
    <property type="term" value="F:nucleotidyltransferase activity"/>
    <property type="evidence" value="ECO:0007669"/>
    <property type="project" value="UniProtKB-KW"/>
</dbReference>
<dbReference type="SUPFAM" id="SSF54160">
    <property type="entry name" value="Chromo domain-like"/>
    <property type="match status" value="1"/>
</dbReference>
<evidence type="ECO:0000313" key="8">
    <source>
        <dbReference type="Proteomes" id="UP000467840"/>
    </source>
</evidence>
<evidence type="ECO:0000256" key="4">
    <source>
        <dbReference type="ARBA" id="ARBA00022759"/>
    </source>
</evidence>
<evidence type="ECO:0000256" key="5">
    <source>
        <dbReference type="ARBA" id="ARBA00023268"/>
    </source>
</evidence>
<evidence type="ECO:0000313" key="7">
    <source>
        <dbReference type="EMBL" id="KAF2307903.1"/>
    </source>
</evidence>
<evidence type="ECO:0000256" key="1">
    <source>
        <dbReference type="ARBA" id="ARBA00022679"/>
    </source>
</evidence>
<keyword evidence="5" id="KW-0511">Multifunctional enzyme</keyword>
<feature type="domain" description="Reverse transcriptase/retrotransposon-derived protein RNase H-like" evidence="6">
    <location>
        <begin position="122"/>
        <end position="176"/>
    </location>
</feature>
<dbReference type="SUPFAM" id="SSF50630">
    <property type="entry name" value="Acid proteases"/>
    <property type="match status" value="1"/>
</dbReference>
<evidence type="ECO:0000259" key="6">
    <source>
        <dbReference type="Pfam" id="PF17919"/>
    </source>
</evidence>
<dbReference type="InterPro" id="IPR041577">
    <property type="entry name" value="RT_RNaseH_2"/>
</dbReference>
<dbReference type="InterPro" id="IPR021109">
    <property type="entry name" value="Peptidase_aspartic_dom_sf"/>
</dbReference>
<dbReference type="InterPro" id="IPR050951">
    <property type="entry name" value="Retrovirus_Pol_polyprotein"/>
</dbReference>
<sequence length="499" mass="55842">MVAELDEAHFSRLELPLFSVGGIQRPRTMKFQGRIANQPVVVLVDSGGSHNFISDQLVQCLQLPVSATPSFNVKLGDGCKVSSTGLCKQLELQLLDYSVNIDCYVFPLGGVDFILRVAWLETLECNPSASGVGAVLMQQNQPIAYFSKAISDKSTARSAYERELMALVLAIQHWHIIRWMDPAKLVRPLTAPLKKEAQVSFQWNVEAQQSFDALKKAIVSSPVLTMPNFSLHFVVECNPSGSGVGAVLMQQNQPIAYFSKAISDKSTARSVYERELMALVLAIQHWRPYLMAADALSCRDEEVELQAISVPQWVDWEEIAQEVMKDEQLGKIITELSAGSKRAVGNHPVLTDLPVHMEEQDEIMVEPDHICQQRQIRRNNQLVSQVLVRWKGQSAEQATWLDEADFRGQFPYFSLEDKAASQKVGNDKVEKGPWPFKVYSRRAKGQGKGRGILLEAAHLELADGKNKRQKDTWPEEVIMEELVPEFKGSSRGNEASFGY</sequence>
<accession>A0A6A6M6B5</accession>
<dbReference type="InterPro" id="IPR016197">
    <property type="entry name" value="Chromo-like_dom_sf"/>
</dbReference>
<name>A0A6A6M6B5_HEVBR</name>
<dbReference type="PANTHER" id="PTHR37984">
    <property type="entry name" value="PROTEIN CBG26694"/>
    <property type="match status" value="1"/>
</dbReference>
<keyword evidence="8" id="KW-1185">Reference proteome</keyword>
<dbReference type="SUPFAM" id="SSF56672">
    <property type="entry name" value="DNA/RNA polymerases"/>
    <property type="match status" value="2"/>
</dbReference>
<protein>
    <recommendedName>
        <fullName evidence="6">Reverse transcriptase/retrotransposon-derived protein RNase H-like domain-containing protein</fullName>
    </recommendedName>
</protein>
<dbReference type="EMBL" id="JAAGAX010000008">
    <property type="protein sequence ID" value="KAF2307903.1"/>
    <property type="molecule type" value="Genomic_DNA"/>
</dbReference>
<dbReference type="Gene3D" id="3.30.70.270">
    <property type="match status" value="1"/>
</dbReference>
<keyword evidence="3" id="KW-0540">Nuclease</keyword>
<proteinExistence type="predicted"/>
<keyword evidence="4" id="KW-0255">Endonuclease</keyword>
<comment type="caution">
    <text evidence="7">The sequence shown here is derived from an EMBL/GenBank/DDBJ whole genome shotgun (WGS) entry which is preliminary data.</text>
</comment>
<dbReference type="PANTHER" id="PTHR37984:SF5">
    <property type="entry name" value="PROTEIN NYNRIN-LIKE"/>
    <property type="match status" value="1"/>
</dbReference>
<reference evidence="7 8" key="1">
    <citation type="journal article" date="2020" name="Mol. Plant">
        <title>The Chromosome-Based Rubber Tree Genome Provides New Insights into Spurge Genome Evolution and Rubber Biosynthesis.</title>
        <authorList>
            <person name="Liu J."/>
            <person name="Shi C."/>
            <person name="Shi C.C."/>
            <person name="Li W."/>
            <person name="Zhang Q.J."/>
            <person name="Zhang Y."/>
            <person name="Li K."/>
            <person name="Lu H.F."/>
            <person name="Shi C."/>
            <person name="Zhu S.T."/>
            <person name="Xiao Z.Y."/>
            <person name="Nan H."/>
            <person name="Yue Y."/>
            <person name="Zhu X.G."/>
            <person name="Wu Y."/>
            <person name="Hong X.N."/>
            <person name="Fan G.Y."/>
            <person name="Tong Y."/>
            <person name="Zhang D."/>
            <person name="Mao C.L."/>
            <person name="Liu Y.L."/>
            <person name="Hao S.J."/>
            <person name="Liu W.Q."/>
            <person name="Lv M.Q."/>
            <person name="Zhang H.B."/>
            <person name="Liu Y."/>
            <person name="Hu-Tang G.R."/>
            <person name="Wang J.P."/>
            <person name="Wang J.H."/>
            <person name="Sun Y.H."/>
            <person name="Ni S.B."/>
            <person name="Chen W.B."/>
            <person name="Zhang X.C."/>
            <person name="Jiao Y.N."/>
            <person name="Eichler E.E."/>
            <person name="Li G.H."/>
            <person name="Liu X."/>
            <person name="Gao L.Z."/>
        </authorList>
    </citation>
    <scope>NUCLEOTIDE SEQUENCE [LARGE SCALE GENOMIC DNA]</scope>
    <source>
        <strain evidence="8">cv. GT1</strain>
        <tissue evidence="7">Leaf</tissue>
    </source>
</reference>
<dbReference type="InterPro" id="IPR043502">
    <property type="entry name" value="DNA/RNA_pol_sf"/>
</dbReference>
<dbReference type="Pfam" id="PF13650">
    <property type="entry name" value="Asp_protease_2"/>
    <property type="match status" value="1"/>
</dbReference>
<dbReference type="Pfam" id="PF17919">
    <property type="entry name" value="RT_RNaseH_2"/>
    <property type="match status" value="2"/>
</dbReference>
<dbReference type="GO" id="GO:0004519">
    <property type="term" value="F:endonuclease activity"/>
    <property type="evidence" value="ECO:0007669"/>
    <property type="project" value="UniProtKB-KW"/>
</dbReference>
<dbReference type="CDD" id="cd00303">
    <property type="entry name" value="retropepsin_like"/>
    <property type="match status" value="1"/>
</dbReference>
<dbReference type="Gene3D" id="2.40.70.10">
    <property type="entry name" value="Acid Proteases"/>
    <property type="match status" value="1"/>
</dbReference>
<keyword evidence="4" id="KW-0378">Hydrolase</keyword>
<dbReference type="Proteomes" id="UP000467840">
    <property type="component" value="Chromosome 9"/>
</dbReference>
<dbReference type="InterPro" id="IPR043128">
    <property type="entry name" value="Rev_trsase/Diguanyl_cyclase"/>
</dbReference>
<organism evidence="7 8">
    <name type="scientific">Hevea brasiliensis</name>
    <name type="common">Para rubber tree</name>
    <name type="synonym">Siphonia brasiliensis</name>
    <dbReference type="NCBI Taxonomy" id="3981"/>
    <lineage>
        <taxon>Eukaryota</taxon>
        <taxon>Viridiplantae</taxon>
        <taxon>Streptophyta</taxon>
        <taxon>Embryophyta</taxon>
        <taxon>Tracheophyta</taxon>
        <taxon>Spermatophyta</taxon>
        <taxon>Magnoliopsida</taxon>
        <taxon>eudicotyledons</taxon>
        <taxon>Gunneridae</taxon>
        <taxon>Pentapetalae</taxon>
        <taxon>rosids</taxon>
        <taxon>fabids</taxon>
        <taxon>Malpighiales</taxon>
        <taxon>Euphorbiaceae</taxon>
        <taxon>Crotonoideae</taxon>
        <taxon>Micrandreae</taxon>
        <taxon>Hevea</taxon>
    </lineage>
</organism>
<gene>
    <name evidence="7" type="ORF">GH714_033276</name>
</gene>
<evidence type="ECO:0000256" key="2">
    <source>
        <dbReference type="ARBA" id="ARBA00022695"/>
    </source>
</evidence>
<evidence type="ECO:0000256" key="3">
    <source>
        <dbReference type="ARBA" id="ARBA00022722"/>
    </source>
</evidence>
<dbReference type="AlphaFoldDB" id="A0A6A6M6B5"/>